<feature type="region of interest" description="Disordered" evidence="1">
    <location>
        <begin position="256"/>
        <end position="290"/>
    </location>
</feature>
<dbReference type="OrthoDB" id="10013241at2"/>
<keyword evidence="3" id="KW-1185">Reference proteome</keyword>
<evidence type="ECO:0000313" key="3">
    <source>
        <dbReference type="Proteomes" id="UP000051679"/>
    </source>
</evidence>
<evidence type="ECO:0000313" key="2">
    <source>
        <dbReference type="EMBL" id="KRM54691.1"/>
    </source>
</evidence>
<reference evidence="2 3" key="1">
    <citation type="journal article" date="2015" name="Genome Announc.">
        <title>Expanding the biotechnology potential of lactobacilli through comparative genomics of 213 strains and associated genera.</title>
        <authorList>
            <person name="Sun Z."/>
            <person name="Harris H.M."/>
            <person name="McCann A."/>
            <person name="Guo C."/>
            <person name="Argimon S."/>
            <person name="Zhang W."/>
            <person name="Yang X."/>
            <person name="Jeffery I.B."/>
            <person name="Cooney J.C."/>
            <person name="Kagawa T.F."/>
            <person name="Liu W."/>
            <person name="Song Y."/>
            <person name="Salvetti E."/>
            <person name="Wrobel A."/>
            <person name="Rasinkangas P."/>
            <person name="Parkhill J."/>
            <person name="Rea M.C."/>
            <person name="O'Sullivan O."/>
            <person name="Ritari J."/>
            <person name="Douillard F.P."/>
            <person name="Paul Ross R."/>
            <person name="Yang R."/>
            <person name="Briner A.E."/>
            <person name="Felis G.E."/>
            <person name="de Vos W.M."/>
            <person name="Barrangou R."/>
            <person name="Klaenhammer T.R."/>
            <person name="Caufield P.W."/>
            <person name="Cui Y."/>
            <person name="Zhang H."/>
            <person name="O'Toole P.W."/>
        </authorList>
    </citation>
    <scope>NUCLEOTIDE SEQUENCE [LARGE SCALE GENOMIC DNA]</scope>
    <source>
        <strain evidence="2 3">DSM 20505</strain>
    </source>
</reference>
<protein>
    <submittedName>
        <fullName evidence="2">Uncharacterized protein</fullName>
    </submittedName>
</protein>
<dbReference type="EMBL" id="AYYO01000044">
    <property type="protein sequence ID" value="KRM54691.1"/>
    <property type="molecule type" value="Genomic_DNA"/>
</dbReference>
<organism evidence="2 3">
    <name type="scientific">Lacticaseibacillus sharpeae JCM 1186 = DSM 20505</name>
    <dbReference type="NCBI Taxonomy" id="1291052"/>
    <lineage>
        <taxon>Bacteria</taxon>
        <taxon>Bacillati</taxon>
        <taxon>Bacillota</taxon>
        <taxon>Bacilli</taxon>
        <taxon>Lactobacillales</taxon>
        <taxon>Lactobacillaceae</taxon>
        <taxon>Lacticaseibacillus</taxon>
    </lineage>
</organism>
<dbReference type="Proteomes" id="UP000051679">
    <property type="component" value="Unassembled WGS sequence"/>
</dbReference>
<gene>
    <name evidence="2" type="ORF">FC18_GL002104</name>
</gene>
<feature type="compositionally biased region" description="Polar residues" evidence="1">
    <location>
        <begin position="257"/>
        <end position="273"/>
    </location>
</feature>
<dbReference type="AlphaFoldDB" id="A0A0R1ZUN8"/>
<dbReference type="STRING" id="1291052.FC18_GL002104"/>
<name>A0A0R1ZUN8_9LACO</name>
<comment type="caution">
    <text evidence="2">The sequence shown here is derived from an EMBL/GenBank/DDBJ whole genome shotgun (WGS) entry which is preliminary data.</text>
</comment>
<dbReference type="PATRIC" id="fig|1291052.5.peg.2166"/>
<accession>A0A0R1ZUN8</accession>
<proteinExistence type="predicted"/>
<evidence type="ECO:0000256" key="1">
    <source>
        <dbReference type="SAM" id="MobiDB-lite"/>
    </source>
</evidence>
<feature type="compositionally biased region" description="Acidic residues" evidence="1">
    <location>
        <begin position="280"/>
        <end position="290"/>
    </location>
</feature>
<sequence>MAADTAVSPAFIASMQAKYSATYQATAEEQARGFRLIALNSAANDLSNPIIGTKGTYLFRYAMTLIPLIKPETDKTAIIMMMNPGNAGKKPGESTVSSDKALTHLYSEIGNVYKRIIIINTMPFYQAKSSRIGEQIKELEDSYGIDSETWQRGNLDTFSAYLKALADGGEIDYDVLLGTGELKPYNRSIFYSLINLLPNKIINENLYAVQLLGGGDAAYLSNPYNRFSVSRENWQHVDLVPTKIKQEQIYHLKISGASGNSTNTPSVETSSTMPVKDTQDEAEEDPWQAEQDEQLQRYEQDMKTAENDVNAYVRQIAQTAVPALLANIKEAQDEWLSNYIYMDPEDLADTGTDVLPIPRDVDVTVVINKPFEYHEDGNIEGFEWLRSPALGGYPSVYGSYLAKLLNDRYGIYSNESFNKETFHSFYAMQVNFEYGQSIYAPTNGSFYGQENIPAGANVITINMKASVSALLDPEAVSQISEQVGRKIDVLPAVKAGVLASDDFTLVGYKGKNSKYYADQKKHDNHGVAVFTTDVFDKWRKGKIETNEQKWQREQGR</sequence>
<dbReference type="RefSeq" id="WP_056976048.1">
    <property type="nucleotide sequence ID" value="NZ_AYYO01000044.1"/>
</dbReference>